<dbReference type="AlphaFoldDB" id="A0A975FXU0"/>
<dbReference type="EMBL" id="CP073078">
    <property type="protein sequence ID" value="QUD86949.1"/>
    <property type="molecule type" value="Genomic_DNA"/>
</dbReference>
<evidence type="ECO:0000256" key="2">
    <source>
        <dbReference type="SAM" id="SignalP"/>
    </source>
</evidence>
<sequence>MFVRLILTLAIALGFSASAAQACQCRPHHVVRPRPACAPCRPVVYRHHRHHVRTRVIEKVVHIQKIERYDDRAYRFAEADEQRWRAGGRVWGAVRPSPPHPWDTDPNGYLTWPGKTQGYAVEDRYSGQPRAYDPRNEGCPDNCPLPPPPGMMGPPPAQP</sequence>
<proteinExistence type="predicted"/>
<feature type="chain" id="PRO_5036848741" evidence="2">
    <location>
        <begin position="23"/>
        <end position="159"/>
    </location>
</feature>
<name>A0A975FXU0_9CAUL</name>
<dbReference type="RefSeq" id="WP_211937001.1">
    <property type="nucleotide sequence ID" value="NZ_CP073078.1"/>
</dbReference>
<feature type="region of interest" description="Disordered" evidence="1">
    <location>
        <begin position="123"/>
        <end position="159"/>
    </location>
</feature>
<evidence type="ECO:0000313" key="4">
    <source>
        <dbReference type="Proteomes" id="UP000676409"/>
    </source>
</evidence>
<feature type="compositionally biased region" description="Pro residues" evidence="1">
    <location>
        <begin position="143"/>
        <end position="159"/>
    </location>
</feature>
<dbReference type="PROSITE" id="PS51257">
    <property type="entry name" value="PROKAR_LIPOPROTEIN"/>
    <property type="match status" value="1"/>
</dbReference>
<reference evidence="3" key="1">
    <citation type="submission" date="2021-04" db="EMBL/GenBank/DDBJ databases">
        <title>The complete genome sequence of Caulobacter sp. S6.</title>
        <authorList>
            <person name="Tang Y."/>
            <person name="Ouyang W."/>
            <person name="Liu Q."/>
            <person name="Huang B."/>
            <person name="Guo Z."/>
            <person name="Lei P."/>
        </authorList>
    </citation>
    <scope>NUCLEOTIDE SEQUENCE</scope>
    <source>
        <strain evidence="3">S6</strain>
    </source>
</reference>
<feature type="signal peptide" evidence="2">
    <location>
        <begin position="1"/>
        <end position="22"/>
    </location>
</feature>
<evidence type="ECO:0000256" key="1">
    <source>
        <dbReference type="SAM" id="MobiDB-lite"/>
    </source>
</evidence>
<keyword evidence="2" id="KW-0732">Signal</keyword>
<accession>A0A975FXU0</accession>
<organism evidence="3 4">
    <name type="scientific">Phenylobacterium montanum</name>
    <dbReference type="NCBI Taxonomy" id="2823693"/>
    <lineage>
        <taxon>Bacteria</taxon>
        <taxon>Pseudomonadati</taxon>
        <taxon>Pseudomonadota</taxon>
        <taxon>Alphaproteobacteria</taxon>
        <taxon>Caulobacterales</taxon>
        <taxon>Caulobacteraceae</taxon>
        <taxon>Phenylobacterium</taxon>
    </lineage>
</organism>
<dbReference type="KEGG" id="caul:KCG34_18000"/>
<dbReference type="Proteomes" id="UP000676409">
    <property type="component" value="Chromosome"/>
</dbReference>
<evidence type="ECO:0000313" key="3">
    <source>
        <dbReference type="EMBL" id="QUD86949.1"/>
    </source>
</evidence>
<keyword evidence="4" id="KW-1185">Reference proteome</keyword>
<protein>
    <submittedName>
        <fullName evidence="3">Uncharacterized protein</fullName>
    </submittedName>
</protein>
<gene>
    <name evidence="3" type="ORF">KCG34_18000</name>
</gene>